<accession>A0A673CRM1</accession>
<dbReference type="InterPro" id="IPR026614">
    <property type="entry name" value="ANGPTL8"/>
</dbReference>
<sequence>MIWGLCLLCVAGGIRTVYASPVRTNGKTEDKAAPQEEVNVLMFGVIQFSESLSYAYETTEAKLAKITQTLRSHEGILQQLGKQTEQAAEVEKQIKEDQMAKQQAHTKMTKDWLASMEQEEVELGTKVRRLEMYLNNFFPTSIKELQVTGSRNIP</sequence>
<dbReference type="PANTHER" id="PTHR21463:SF0">
    <property type="entry name" value="ANGIOPOIETIN-LIKE PROTEIN 8"/>
    <property type="match status" value="1"/>
</dbReference>
<evidence type="ECO:0000313" key="3">
    <source>
        <dbReference type="Proteomes" id="UP000472271"/>
    </source>
</evidence>
<gene>
    <name evidence="2" type="primary">angptl8</name>
</gene>
<dbReference type="GO" id="GO:0019216">
    <property type="term" value="P:regulation of lipid metabolic process"/>
    <property type="evidence" value="ECO:0007669"/>
    <property type="project" value="InterPro"/>
</dbReference>
<proteinExistence type="predicted"/>
<feature type="chain" id="PRO_5025573615" evidence="1">
    <location>
        <begin position="20"/>
        <end position="154"/>
    </location>
</feature>
<dbReference type="GO" id="GO:0070328">
    <property type="term" value="P:triglyceride homeostasis"/>
    <property type="evidence" value="ECO:0007669"/>
    <property type="project" value="InterPro"/>
</dbReference>
<dbReference type="Ensembl" id="ENSSORT00005058262.1">
    <property type="protein sequence ID" value="ENSSORP00005056960.1"/>
    <property type="gene ID" value="ENSSORG00005025293.1"/>
</dbReference>
<keyword evidence="3" id="KW-1185">Reference proteome</keyword>
<reference evidence="2" key="2">
    <citation type="submission" date="2025-08" db="UniProtKB">
        <authorList>
            <consortium name="Ensembl"/>
        </authorList>
    </citation>
    <scope>IDENTIFICATION</scope>
</reference>
<reference evidence="2" key="1">
    <citation type="submission" date="2019-06" db="EMBL/GenBank/DDBJ databases">
        <authorList>
            <consortium name="Wellcome Sanger Institute Data Sharing"/>
        </authorList>
    </citation>
    <scope>NUCLEOTIDE SEQUENCE [LARGE SCALE GENOMIC DNA]</scope>
</reference>
<name>A0A673CRM1_9TELE</name>
<dbReference type="Proteomes" id="UP000472271">
    <property type="component" value="Chromosome 8"/>
</dbReference>
<keyword evidence="1" id="KW-0732">Signal</keyword>
<reference evidence="2" key="3">
    <citation type="submission" date="2025-09" db="UniProtKB">
        <authorList>
            <consortium name="Ensembl"/>
        </authorList>
    </citation>
    <scope>IDENTIFICATION</scope>
</reference>
<feature type="signal peptide" evidence="1">
    <location>
        <begin position="1"/>
        <end position="19"/>
    </location>
</feature>
<protein>
    <submittedName>
        <fullName evidence="2">Uncharacterized protein</fullName>
    </submittedName>
</protein>
<dbReference type="AlphaFoldDB" id="A0A673CRM1"/>
<evidence type="ECO:0000313" key="2">
    <source>
        <dbReference type="Ensembl" id="ENSSORP00005056960.1"/>
    </source>
</evidence>
<evidence type="ECO:0000256" key="1">
    <source>
        <dbReference type="SAM" id="SignalP"/>
    </source>
</evidence>
<dbReference type="InParanoid" id="A0A673CRM1"/>
<dbReference type="PANTHER" id="PTHR21463">
    <property type="entry name" value="ANGIOPOIETIN-LIKE PROTEIN 8"/>
    <property type="match status" value="1"/>
</dbReference>
<organism evidence="2 3">
    <name type="scientific">Sphaeramia orbicularis</name>
    <name type="common">orbiculate cardinalfish</name>
    <dbReference type="NCBI Taxonomy" id="375764"/>
    <lineage>
        <taxon>Eukaryota</taxon>
        <taxon>Metazoa</taxon>
        <taxon>Chordata</taxon>
        <taxon>Craniata</taxon>
        <taxon>Vertebrata</taxon>
        <taxon>Euteleostomi</taxon>
        <taxon>Actinopterygii</taxon>
        <taxon>Neopterygii</taxon>
        <taxon>Teleostei</taxon>
        <taxon>Neoteleostei</taxon>
        <taxon>Acanthomorphata</taxon>
        <taxon>Gobiaria</taxon>
        <taxon>Kurtiformes</taxon>
        <taxon>Apogonoidei</taxon>
        <taxon>Apogonidae</taxon>
        <taxon>Apogoninae</taxon>
        <taxon>Sphaeramia</taxon>
    </lineage>
</organism>